<dbReference type="Proteomes" id="UP000717585">
    <property type="component" value="Unassembled WGS sequence"/>
</dbReference>
<sequence length="207" mass="22777">MWCRNIFLISQNIMTSSNEGSVTCRVTRRNSSPYILLSRLISIKMTLGGAVWCDSGHNRYYPAHLVQDMAVFSLKSLLVPLCPGLTTQGSGGYDRRRGEGKRLAAPSRQAARPCPGHRCFGWPTRSDRSWDWYDGPGGGRPRRDHRGEGGAGSLHGARPSRRPPGHQRSAVHRQHQRVSCAEEGVHQVVPHPEALRGGVVDRPASGP</sequence>
<reference evidence="2" key="1">
    <citation type="submission" date="2021-05" db="EMBL/GenBank/DDBJ databases">
        <title>A free-living protist that lacks canonical eukaryotic 1 DNA replication and segregation systems.</title>
        <authorList>
            <person name="Salas-Leiva D.E."/>
            <person name="Tromer E.C."/>
            <person name="Curtis B.A."/>
            <person name="Jerlstrom-Hultqvist J."/>
            <person name="Kolisko M."/>
            <person name="Yi Z."/>
            <person name="Salas-Leiva J.S."/>
            <person name="Gallot-Lavallee L."/>
            <person name="Kops G.J.P.L."/>
            <person name="Archibald J.M."/>
            <person name="Simpson A.G.B."/>
            <person name="Roger A.J."/>
        </authorList>
    </citation>
    <scope>NUCLEOTIDE SEQUENCE</scope>
    <source>
        <strain evidence="2">BICM</strain>
    </source>
</reference>
<evidence type="ECO:0000256" key="1">
    <source>
        <dbReference type="SAM" id="MobiDB-lite"/>
    </source>
</evidence>
<feature type="compositionally biased region" description="Basic and acidic residues" evidence="1">
    <location>
        <begin position="93"/>
        <end position="102"/>
    </location>
</feature>
<protein>
    <submittedName>
        <fullName evidence="2">Uncharacterized protein</fullName>
    </submittedName>
</protein>
<proteinExistence type="predicted"/>
<keyword evidence="3" id="KW-1185">Reference proteome</keyword>
<gene>
    <name evidence="2" type="ORF">J8273_5844</name>
</gene>
<name>A0A8J6ARW7_9EUKA</name>
<feature type="region of interest" description="Disordered" evidence="1">
    <location>
        <begin position="131"/>
        <end position="207"/>
    </location>
</feature>
<dbReference type="AlphaFoldDB" id="A0A8J6ARW7"/>
<feature type="compositionally biased region" description="Basic residues" evidence="1">
    <location>
        <begin position="158"/>
        <end position="176"/>
    </location>
</feature>
<evidence type="ECO:0000313" key="3">
    <source>
        <dbReference type="Proteomes" id="UP000717585"/>
    </source>
</evidence>
<evidence type="ECO:0000313" key="2">
    <source>
        <dbReference type="EMBL" id="KAG9392806.1"/>
    </source>
</evidence>
<dbReference type="EMBL" id="JAHDYR010000032">
    <property type="protein sequence ID" value="KAG9392806.1"/>
    <property type="molecule type" value="Genomic_DNA"/>
</dbReference>
<organism evidence="2 3">
    <name type="scientific">Carpediemonas membranifera</name>
    <dbReference type="NCBI Taxonomy" id="201153"/>
    <lineage>
        <taxon>Eukaryota</taxon>
        <taxon>Metamonada</taxon>
        <taxon>Carpediemonas-like organisms</taxon>
        <taxon>Carpediemonas</taxon>
    </lineage>
</organism>
<feature type="region of interest" description="Disordered" evidence="1">
    <location>
        <begin position="89"/>
        <end position="116"/>
    </location>
</feature>
<comment type="caution">
    <text evidence="2">The sequence shown here is derived from an EMBL/GenBank/DDBJ whole genome shotgun (WGS) entry which is preliminary data.</text>
</comment>
<accession>A0A8J6ARW7</accession>